<dbReference type="Gene3D" id="3.40.630.90">
    <property type="match status" value="1"/>
</dbReference>
<name>A0A927JAM3_9ACTN</name>
<protein>
    <submittedName>
        <fullName evidence="2">GNAT family N-acetyltransferase</fullName>
    </submittedName>
</protein>
<dbReference type="EMBL" id="JACYWE010000002">
    <property type="protein sequence ID" value="MBD8505591.1"/>
    <property type="molecule type" value="Genomic_DNA"/>
</dbReference>
<dbReference type="InterPro" id="IPR041496">
    <property type="entry name" value="YitH/HolE_GNAT"/>
</dbReference>
<dbReference type="CDD" id="cd04301">
    <property type="entry name" value="NAT_SF"/>
    <property type="match status" value="1"/>
</dbReference>
<dbReference type="Pfam" id="PF00583">
    <property type="entry name" value="Acetyltransf_1"/>
    <property type="match status" value="1"/>
</dbReference>
<dbReference type="Gene3D" id="3.40.630.30">
    <property type="match status" value="1"/>
</dbReference>
<evidence type="ECO:0000259" key="1">
    <source>
        <dbReference type="PROSITE" id="PS51186"/>
    </source>
</evidence>
<dbReference type="PANTHER" id="PTHR47237:SF1">
    <property type="entry name" value="SLL0310 PROTEIN"/>
    <property type="match status" value="1"/>
</dbReference>
<comment type="caution">
    <text evidence="2">The sequence shown here is derived from an EMBL/GenBank/DDBJ whole genome shotgun (WGS) entry which is preliminary data.</text>
</comment>
<sequence>MGGYASRILDIGGVRTAVEWAAAEGWNPGLHDADAFAAADTTGFRGAWWGDELVATISAVRYGAELGFIGFYIVSPHWRGRGIGYRLWGEAMASLADVPTVGLDAVVEQQEAYARSGFVRAFSSFRHGGVLEGRASARARSVTGAVRDALVAHDRQHFPAGRRAFLEAWWSLPDSHTRFIAVEGAVVASGTIRRCRDGWKVGPLFADSPGLAEELLDDLVACAGGRARVFLDAPEPNGAAGRLAAERGMEVVFETGRMYRGPDPGLPLPRIFGVTSFELG</sequence>
<feature type="domain" description="N-acetyltransferase" evidence="1">
    <location>
        <begin position="4"/>
        <end position="137"/>
    </location>
</feature>
<dbReference type="PROSITE" id="PS51186">
    <property type="entry name" value="GNAT"/>
    <property type="match status" value="1"/>
</dbReference>
<reference evidence="2" key="1">
    <citation type="submission" date="2020-09" db="EMBL/GenBank/DDBJ databases">
        <title>Hoyosella lacisalsi sp. nov., a halotolerant actinobacterium isolated from soil of Lake Gudzhirganskoe.</title>
        <authorList>
            <person name="Yang Q."/>
            <person name="Guo P.Y."/>
            <person name="Liu S.W."/>
            <person name="Li F.N."/>
            <person name="Sun C.H."/>
        </authorList>
    </citation>
    <scope>NUCLEOTIDE SEQUENCE</scope>
    <source>
        <strain evidence="2">G463</strain>
    </source>
</reference>
<dbReference type="SUPFAM" id="SSF55729">
    <property type="entry name" value="Acyl-CoA N-acyltransferases (Nat)"/>
    <property type="match status" value="1"/>
</dbReference>
<dbReference type="PANTHER" id="PTHR47237">
    <property type="entry name" value="SLL0310 PROTEIN"/>
    <property type="match status" value="1"/>
</dbReference>
<dbReference type="GO" id="GO:0016747">
    <property type="term" value="F:acyltransferase activity, transferring groups other than amino-acyl groups"/>
    <property type="evidence" value="ECO:0007669"/>
    <property type="project" value="InterPro"/>
</dbReference>
<evidence type="ECO:0000313" key="2">
    <source>
        <dbReference type="EMBL" id="MBD8505591.1"/>
    </source>
</evidence>
<dbReference type="Proteomes" id="UP000642993">
    <property type="component" value="Unassembled WGS sequence"/>
</dbReference>
<proteinExistence type="predicted"/>
<dbReference type="InterPro" id="IPR000182">
    <property type="entry name" value="GNAT_dom"/>
</dbReference>
<organism evidence="2 3">
    <name type="scientific">Lolliginicoccus lacisalsi</name>
    <dbReference type="NCBI Taxonomy" id="2742202"/>
    <lineage>
        <taxon>Bacteria</taxon>
        <taxon>Bacillati</taxon>
        <taxon>Actinomycetota</taxon>
        <taxon>Actinomycetes</taxon>
        <taxon>Mycobacteriales</taxon>
        <taxon>Hoyosellaceae</taxon>
        <taxon>Lolliginicoccus</taxon>
    </lineage>
</organism>
<dbReference type="AlphaFoldDB" id="A0A927JAM3"/>
<evidence type="ECO:0000313" key="3">
    <source>
        <dbReference type="Proteomes" id="UP000642993"/>
    </source>
</evidence>
<dbReference type="InterPro" id="IPR016181">
    <property type="entry name" value="Acyl_CoA_acyltransferase"/>
</dbReference>
<gene>
    <name evidence="2" type="ORF">HT102_03700</name>
</gene>
<accession>A0A927JAM3</accession>
<dbReference type="Pfam" id="PF18014">
    <property type="entry name" value="Acetyltransf_18"/>
    <property type="match status" value="1"/>
</dbReference>
<keyword evidence="3" id="KW-1185">Reference proteome</keyword>
<dbReference type="InterPro" id="IPR052729">
    <property type="entry name" value="Acyl/Acetyltrans_Enzymes"/>
</dbReference>